<gene>
    <name evidence="1" type="ORF">CcrBL9_gp436</name>
</gene>
<accession>A0A385ECT2</accession>
<reference evidence="2" key="1">
    <citation type="submission" date="2018-07" db="EMBL/GenBank/DDBJ databases">
        <title>Giant CbK-like Caulobacter bacteriophages have genetically divergent genomes.</title>
        <authorList>
            <person name="Wilson K.M."/>
            <person name="Ely B."/>
        </authorList>
    </citation>
    <scope>NUCLEOTIDE SEQUENCE [LARGE SCALE GENOMIC DNA]</scope>
</reference>
<sequence length="91" mass="10537">MFQPAIWERVTNTRWVGRADEHYRHIPLARCFGGYMPGHVEAKDMSTSIGNRYRIMDRRTGELSPNRLPLHRVFGGYAPAVVRSGPKPWEK</sequence>
<keyword evidence="2" id="KW-1185">Reference proteome</keyword>
<dbReference type="Proteomes" id="UP000259421">
    <property type="component" value="Segment"/>
</dbReference>
<name>A0A385ECT2_9CAUD</name>
<protein>
    <submittedName>
        <fullName evidence="1">Uncharacterized protein</fullName>
    </submittedName>
</protein>
<organism evidence="1 2">
    <name type="scientific">Caulobacter phage CcrBL9</name>
    <dbReference type="NCBI Taxonomy" id="2283270"/>
    <lineage>
        <taxon>Viruses</taxon>
        <taxon>Duplodnaviria</taxon>
        <taxon>Heunggongvirae</taxon>
        <taxon>Uroviricota</taxon>
        <taxon>Caudoviricetes</taxon>
        <taxon>Jeanschmidtviridae</taxon>
        <taxon>Bertelyvirus</taxon>
        <taxon>Bertelyvirus BL9</taxon>
    </lineage>
</organism>
<reference evidence="1 2" key="2">
    <citation type="submission" date="2018-09" db="EMBL/GenBank/DDBJ databases">
        <title>Giant CbK-like Caulobacter bacteriophages have genetically divergent genomes.</title>
        <authorList>
            <person name="Wilson K."/>
            <person name="Ely B."/>
        </authorList>
    </citation>
    <scope>NUCLEOTIDE SEQUENCE [LARGE SCALE GENOMIC DNA]</scope>
</reference>
<dbReference type="EMBL" id="MH588546">
    <property type="protein sequence ID" value="AXQ69460.1"/>
    <property type="molecule type" value="Genomic_DNA"/>
</dbReference>
<evidence type="ECO:0000313" key="2">
    <source>
        <dbReference type="Proteomes" id="UP000259421"/>
    </source>
</evidence>
<proteinExistence type="predicted"/>
<evidence type="ECO:0000313" key="1">
    <source>
        <dbReference type="EMBL" id="AXQ69460.1"/>
    </source>
</evidence>